<evidence type="ECO:0000256" key="2">
    <source>
        <dbReference type="ARBA" id="ARBA00022977"/>
    </source>
</evidence>
<dbReference type="Gene3D" id="3.20.20.70">
    <property type="entry name" value="Aldolase class I"/>
    <property type="match status" value="1"/>
</dbReference>
<dbReference type="Proteomes" id="UP000316778">
    <property type="component" value="Unassembled WGS sequence"/>
</dbReference>
<comment type="caution">
    <text evidence="4">The sequence shown here is derived from an EMBL/GenBank/DDBJ whole genome shotgun (WGS) entry which is preliminary data.</text>
</comment>
<dbReference type="InterPro" id="IPR036206">
    <property type="entry name" value="ThiamineP_synth_sf"/>
</dbReference>
<keyword evidence="5" id="KW-1185">Reference proteome</keyword>
<dbReference type="PANTHER" id="PTHR20857:SF15">
    <property type="entry name" value="THIAMINE-PHOSPHATE SYNTHASE"/>
    <property type="match status" value="1"/>
</dbReference>
<evidence type="ECO:0000313" key="4">
    <source>
        <dbReference type="EMBL" id="TWI91607.1"/>
    </source>
</evidence>
<dbReference type="GO" id="GO:0005737">
    <property type="term" value="C:cytoplasm"/>
    <property type="evidence" value="ECO:0007669"/>
    <property type="project" value="TreeGrafter"/>
</dbReference>
<reference evidence="4 5" key="1">
    <citation type="journal article" date="2013" name="Stand. Genomic Sci.">
        <title>Genomic Encyclopedia of Type Strains, Phase I: The one thousand microbial genomes (KMG-I) project.</title>
        <authorList>
            <person name="Kyrpides N.C."/>
            <person name="Woyke T."/>
            <person name="Eisen J.A."/>
            <person name="Garrity G."/>
            <person name="Lilburn T.G."/>
            <person name="Beck B.J."/>
            <person name="Whitman W.B."/>
            <person name="Hugenholtz P."/>
            <person name="Klenk H.P."/>
        </authorList>
    </citation>
    <scope>NUCLEOTIDE SEQUENCE [LARGE SCALE GENOMIC DNA]</scope>
    <source>
        <strain evidence="4 5">DSM 13484</strain>
    </source>
</reference>
<feature type="domain" description="Thiamine phosphate synthase/TenI" evidence="3">
    <location>
        <begin position="4"/>
        <end position="178"/>
    </location>
</feature>
<dbReference type="InterPro" id="IPR022998">
    <property type="entry name" value="ThiamineP_synth_TenI"/>
</dbReference>
<comment type="pathway">
    <text evidence="1">Cofactor biosynthesis; thiamine diphosphate biosynthesis.</text>
</comment>
<dbReference type="AlphaFoldDB" id="A0A562TDH0"/>
<accession>A0A562TDH0</accession>
<organism evidence="4 5">
    <name type="scientific">Chitinophaga japonensis</name>
    <name type="common">Flexibacter japonensis</name>
    <dbReference type="NCBI Taxonomy" id="104662"/>
    <lineage>
        <taxon>Bacteria</taxon>
        <taxon>Pseudomonadati</taxon>
        <taxon>Bacteroidota</taxon>
        <taxon>Chitinophagia</taxon>
        <taxon>Chitinophagales</taxon>
        <taxon>Chitinophagaceae</taxon>
        <taxon>Chitinophaga</taxon>
    </lineage>
</organism>
<sequence length="203" mass="22632">MLLIITHPETLPQETARWQELLAAGADALLLRKPGRTQEDYARLLDQVDPVCYSRILVAEHWPLCRRYGLMGVHYSERLRNSGLPQPAMHYPPHCLLSTGIHDTAALPAAAQEWDLLLLSPVFDSISKPGYKSRYPAGFRLQRPEGRARILALGGVNHTNAARAREMGFDGIALLGAIWNTPGKAVEQYNHISNIWNANAHTL</sequence>
<evidence type="ECO:0000313" key="5">
    <source>
        <dbReference type="Proteomes" id="UP000316778"/>
    </source>
</evidence>
<evidence type="ECO:0000259" key="3">
    <source>
        <dbReference type="Pfam" id="PF02581"/>
    </source>
</evidence>
<dbReference type="GO" id="GO:0009228">
    <property type="term" value="P:thiamine biosynthetic process"/>
    <property type="evidence" value="ECO:0007669"/>
    <property type="project" value="UniProtKB-KW"/>
</dbReference>
<dbReference type="InterPro" id="IPR013785">
    <property type="entry name" value="Aldolase_TIM"/>
</dbReference>
<dbReference type="CDD" id="cd00564">
    <property type="entry name" value="TMP_TenI"/>
    <property type="match status" value="1"/>
</dbReference>
<dbReference type="GO" id="GO:0004789">
    <property type="term" value="F:thiamine-phosphate diphosphorylase activity"/>
    <property type="evidence" value="ECO:0007669"/>
    <property type="project" value="TreeGrafter"/>
</dbReference>
<dbReference type="Pfam" id="PF02581">
    <property type="entry name" value="TMP-TENI"/>
    <property type="match status" value="1"/>
</dbReference>
<gene>
    <name evidence="4" type="ORF">LX66_0981</name>
</gene>
<evidence type="ECO:0000256" key="1">
    <source>
        <dbReference type="ARBA" id="ARBA00004948"/>
    </source>
</evidence>
<dbReference type="EMBL" id="VLLG01000002">
    <property type="protein sequence ID" value="TWI91607.1"/>
    <property type="molecule type" value="Genomic_DNA"/>
</dbReference>
<dbReference type="RefSeq" id="WP_145710751.1">
    <property type="nucleotide sequence ID" value="NZ_BAAAFY010000001.1"/>
</dbReference>
<keyword evidence="2" id="KW-0784">Thiamine biosynthesis</keyword>
<dbReference type="SUPFAM" id="SSF51391">
    <property type="entry name" value="Thiamin phosphate synthase"/>
    <property type="match status" value="1"/>
</dbReference>
<name>A0A562TDH0_CHIJA</name>
<protein>
    <submittedName>
        <fullName evidence="4">Thiamine-phosphate pyrophosphorylase</fullName>
    </submittedName>
</protein>
<dbReference type="PANTHER" id="PTHR20857">
    <property type="entry name" value="THIAMINE-PHOSPHATE PYROPHOSPHORYLASE"/>
    <property type="match status" value="1"/>
</dbReference>
<dbReference type="OrthoDB" id="194683at2"/>
<proteinExistence type="predicted"/>